<gene>
    <name evidence="4" type="ORF">PAESOLCIP111_03786</name>
</gene>
<comment type="caution">
    <text evidence="4">The sequence shown here is derived from an EMBL/GenBank/DDBJ whole genome shotgun (WGS) entry which is preliminary data.</text>
</comment>
<evidence type="ECO:0000259" key="3">
    <source>
        <dbReference type="PROSITE" id="PS51272"/>
    </source>
</evidence>
<evidence type="ECO:0000256" key="1">
    <source>
        <dbReference type="SAM" id="MobiDB-lite"/>
    </source>
</evidence>
<dbReference type="InterPro" id="IPR001119">
    <property type="entry name" value="SLH_dom"/>
</dbReference>
<dbReference type="InterPro" id="IPR040751">
    <property type="entry name" value="SbsC_C"/>
</dbReference>
<feature type="compositionally biased region" description="Low complexity" evidence="1">
    <location>
        <begin position="1273"/>
        <end position="1293"/>
    </location>
</feature>
<dbReference type="InterPro" id="IPR046780">
    <property type="entry name" value="aBig_2"/>
</dbReference>
<protein>
    <recommendedName>
        <fullName evidence="3">SLH domain-containing protein</fullName>
    </recommendedName>
</protein>
<dbReference type="Pfam" id="PF00395">
    <property type="entry name" value="SLH"/>
    <property type="match status" value="3"/>
</dbReference>
<dbReference type="PROSITE" id="PS51272">
    <property type="entry name" value="SLH"/>
    <property type="match status" value="3"/>
</dbReference>
<sequence>MGFASWFRRFIVFTFLIACYPIAWSGHAHAGSAELHWSNVGNPQVTEDLRGLVYAEDQSLFVAVGAGGTILTSTNGSSWMKQNSGVMEQFNAVTYGNGKFVAVGMNGLVAYSINGVQWVTGTIALDTPTLTSVSYGHGVFVAVGDGGNDDGRLYSLPESAFSGAGSLSLVTWTDHSAVLISTPFYDVDFDGTRFMAMGMIGATYISDNGTDWVGLTNDISDFYQGRYLEDTNQSVAIGISFGSTTGIVSLFNHNTGSSWFRESNIGLYSMAYANGKYMAVGDNGTYVEFTISYDSDDQLYVLDGVGSLLTEWKEPSVSATLRKVIFAAGKYIAVGDNGTILAYKAEVLTGLTWSAGNAAGTTKATAVPSGTLKYAVGAAGSRTKPNFGDIATDYTNVLAANTDIAVGPQQHLYVVKVDADNRILAWADIAVQDTDIKPGPTSKDITSVTTPTAITGLANGTAKNASALGLPSQVQVTLEGGTTASVDVDWDVAGSLYDESLKTAQTFPVIGQPVRLPGSITNTQNRTVTVSVTVNAEAPKDITSVTTPTAITGLANGTAKNASALSLPSQVQVTLEGGTTASVDVDWDVAGSLYDESLKTAQTFPVIGQLVRLPGSMTNTQNRTVTVSVTVNAEAPKDITSVTTPTAITGLANGTAKNASALGLPSQVQVTLEGGTTASVDVDWDVAGSLYDESLKTAQTFPVIGQLVRLPGSMTNTQNRTVTVSVTVNAAISANADLASLAVSNGVLNPAFVSTLTSYSVTVSSEVQQVTVTASVYEIGATLKVNGVMTASGQGSLPIPLSYGRNTLEVIVTAPNGQATRTYTVTIHRGLSGDSRLSQLKVNDVQLQPAFDMSQTSYRAAVDYLHANVTVAAAVYDKQSSVSVTGATYDPAKGVYAMPLQVGENTMKLIVTAQDGQSSTVYKLTVLRAPLAELLIPVVVTYAPNDSAFSVTQNVQLPQTAGGGLPVAWVSSDPAVVSAAGQVNRPASKDAIVLLTAVIISGNERAVKTWELIVRKNGTQVVGEEVSQTRTVPVRVGEGQTNVTQTDITRTRMSDGANIDSVTVDADKAQLAVTEALQTNQSVIRVVIEDMQNEPASEVLFRMPLAALSNMANQADLSVETGEASVVLSKQTLEQLKLNGANLFFRFIPIRDASEAAQVKQQAVSSPLVLQQAADRQVEEIGTPMTIETNYTQSYETKLIFPVSKLNMPADETLWAAYLNTLYVYIEHHDGEKEFKQGEIARDASGKIIGLSVTIYKFSTFSVYKMGSAPVSTETSTVTEPSPQQSSPQQPASPEEKAGTEGQGNAAAKRQPYMNGYPDGTFRPEQSMTRAEAAAMLWRLVQSAHDAATPVRTSGSSYKDVEASHWASAAIEGLRSLQLMTGTGEGMFEPDRPLTRAEFAAIAARWKGLSAKGSAASLTDIKGHWAESSIMALAQVGIVSGYEDGLFHPNAQVTRAEAAKMINRLLNRAPASAHVSKLWKDVPATHWAASDIASATEMETSE</sequence>
<proteinExistence type="predicted"/>
<reference evidence="4" key="1">
    <citation type="submission" date="2021-06" db="EMBL/GenBank/DDBJ databases">
        <authorList>
            <person name="Criscuolo A."/>
        </authorList>
    </citation>
    <scope>NUCLEOTIDE SEQUENCE</scope>
    <source>
        <strain evidence="4">CIP111600</strain>
    </source>
</reference>
<dbReference type="RefSeq" id="WP_218093527.1">
    <property type="nucleotide sequence ID" value="NZ_CAJVAS010000017.1"/>
</dbReference>
<feature type="chain" id="PRO_5038579881" description="SLH domain-containing protein" evidence="2">
    <location>
        <begin position="31"/>
        <end position="1502"/>
    </location>
</feature>
<dbReference type="InterPro" id="IPR051465">
    <property type="entry name" value="Cell_Envelope_Struct_Comp"/>
</dbReference>
<feature type="domain" description="SLH" evidence="3">
    <location>
        <begin position="1413"/>
        <end position="1476"/>
    </location>
</feature>
<keyword evidence="2" id="KW-0732">Signal</keyword>
<dbReference type="PANTHER" id="PTHR43308:SF5">
    <property type="entry name" value="S-LAYER PROTEIN _ PEPTIDOGLYCAN ENDO-BETA-N-ACETYLGLUCOSAMINIDASE"/>
    <property type="match status" value="1"/>
</dbReference>
<dbReference type="Pfam" id="PF12733">
    <property type="entry name" value="Cadherin-like"/>
    <property type="match status" value="2"/>
</dbReference>
<name>A0A916NQI7_9BACL</name>
<dbReference type="Proteomes" id="UP000693672">
    <property type="component" value="Unassembled WGS sequence"/>
</dbReference>
<feature type="signal peptide" evidence="2">
    <location>
        <begin position="1"/>
        <end position="30"/>
    </location>
</feature>
<evidence type="ECO:0000256" key="2">
    <source>
        <dbReference type="SAM" id="SignalP"/>
    </source>
</evidence>
<evidence type="ECO:0000313" key="5">
    <source>
        <dbReference type="Proteomes" id="UP000693672"/>
    </source>
</evidence>
<dbReference type="Pfam" id="PF18316">
    <property type="entry name" value="S-l_SbsC_C"/>
    <property type="match status" value="1"/>
</dbReference>
<feature type="region of interest" description="Disordered" evidence="1">
    <location>
        <begin position="1273"/>
        <end position="1321"/>
    </location>
</feature>
<feature type="domain" description="SLH" evidence="3">
    <location>
        <begin position="1354"/>
        <end position="1412"/>
    </location>
</feature>
<dbReference type="InterPro" id="IPR025883">
    <property type="entry name" value="Cadherin-like_domain"/>
</dbReference>
<evidence type="ECO:0000313" key="4">
    <source>
        <dbReference type="EMBL" id="CAG7636807.1"/>
    </source>
</evidence>
<dbReference type="PANTHER" id="PTHR43308">
    <property type="entry name" value="OUTER MEMBRANE PROTEIN ALPHA-RELATED"/>
    <property type="match status" value="1"/>
</dbReference>
<keyword evidence="5" id="KW-1185">Reference proteome</keyword>
<dbReference type="EMBL" id="CAJVAS010000017">
    <property type="protein sequence ID" value="CAG7636807.1"/>
    <property type="molecule type" value="Genomic_DNA"/>
</dbReference>
<organism evidence="4 5">
    <name type="scientific">Paenibacillus solanacearum</name>
    <dbReference type="NCBI Taxonomy" id="2048548"/>
    <lineage>
        <taxon>Bacteria</taxon>
        <taxon>Bacillati</taxon>
        <taxon>Bacillota</taxon>
        <taxon>Bacilli</taxon>
        <taxon>Bacillales</taxon>
        <taxon>Paenibacillaceae</taxon>
        <taxon>Paenibacillus</taxon>
    </lineage>
</organism>
<feature type="domain" description="SLH" evidence="3">
    <location>
        <begin position="1286"/>
        <end position="1351"/>
    </location>
</feature>
<dbReference type="Pfam" id="PF20578">
    <property type="entry name" value="aBig_2"/>
    <property type="match status" value="1"/>
</dbReference>
<accession>A0A916NQI7</accession>